<name>A0A835ESU6_9POAL</name>
<dbReference type="AlphaFoldDB" id="A0A835ESU6"/>
<dbReference type="EMBL" id="JACEFO010001742">
    <property type="protein sequence ID" value="KAF8713023.1"/>
    <property type="molecule type" value="Genomic_DNA"/>
</dbReference>
<sequence>MVPPTTTGSLGGFDTHTCGAFHGRLVDVEKENGTQISEKKLLIPQSSLPRGCYGKNVIIELSTTQSLSHLLRWSRIFSRRFRFGYRWALLCCQISVKLYV</sequence>
<accession>A0A835ESU6</accession>
<gene>
    <name evidence="1" type="ORF">HU200_028813</name>
</gene>
<comment type="caution">
    <text evidence="1">The sequence shown here is derived from an EMBL/GenBank/DDBJ whole genome shotgun (WGS) entry which is preliminary data.</text>
</comment>
<keyword evidence="2" id="KW-1185">Reference proteome</keyword>
<proteinExistence type="predicted"/>
<evidence type="ECO:0000313" key="1">
    <source>
        <dbReference type="EMBL" id="KAF8713023.1"/>
    </source>
</evidence>
<protein>
    <submittedName>
        <fullName evidence="1">Uncharacterized protein</fullName>
    </submittedName>
</protein>
<dbReference type="Proteomes" id="UP000636709">
    <property type="component" value="Unassembled WGS sequence"/>
</dbReference>
<organism evidence="1 2">
    <name type="scientific">Digitaria exilis</name>
    <dbReference type="NCBI Taxonomy" id="1010633"/>
    <lineage>
        <taxon>Eukaryota</taxon>
        <taxon>Viridiplantae</taxon>
        <taxon>Streptophyta</taxon>
        <taxon>Embryophyta</taxon>
        <taxon>Tracheophyta</taxon>
        <taxon>Spermatophyta</taxon>
        <taxon>Magnoliopsida</taxon>
        <taxon>Liliopsida</taxon>
        <taxon>Poales</taxon>
        <taxon>Poaceae</taxon>
        <taxon>PACMAD clade</taxon>
        <taxon>Panicoideae</taxon>
        <taxon>Panicodae</taxon>
        <taxon>Paniceae</taxon>
        <taxon>Anthephorinae</taxon>
        <taxon>Digitaria</taxon>
    </lineage>
</organism>
<evidence type="ECO:0000313" key="2">
    <source>
        <dbReference type="Proteomes" id="UP000636709"/>
    </source>
</evidence>
<reference evidence="1" key="1">
    <citation type="submission" date="2020-07" db="EMBL/GenBank/DDBJ databases">
        <title>Genome sequence and genetic diversity analysis of an under-domesticated orphan crop, white fonio (Digitaria exilis).</title>
        <authorList>
            <person name="Bennetzen J.L."/>
            <person name="Chen S."/>
            <person name="Ma X."/>
            <person name="Wang X."/>
            <person name="Yssel A.E.J."/>
            <person name="Chaluvadi S.R."/>
            <person name="Johnson M."/>
            <person name="Gangashetty P."/>
            <person name="Hamidou F."/>
            <person name="Sanogo M.D."/>
            <person name="Zwaenepoel A."/>
            <person name="Wallace J."/>
            <person name="Van De Peer Y."/>
            <person name="Van Deynze A."/>
        </authorList>
    </citation>
    <scope>NUCLEOTIDE SEQUENCE</scope>
    <source>
        <tissue evidence="1">Leaves</tissue>
    </source>
</reference>